<dbReference type="EMBL" id="CAJPWZ010001582">
    <property type="protein sequence ID" value="CAG2217932.1"/>
    <property type="molecule type" value="Genomic_DNA"/>
</dbReference>
<dbReference type="InterPro" id="IPR041249">
    <property type="entry name" value="HEPN_DZIP3"/>
</dbReference>
<name>A0A8S3SM00_MYTED</name>
<dbReference type="AlphaFoldDB" id="A0A8S3SM00"/>
<feature type="domain" description="DZIP3-like HEPN" evidence="1">
    <location>
        <begin position="2"/>
        <end position="88"/>
    </location>
</feature>
<evidence type="ECO:0000259" key="1">
    <source>
        <dbReference type="Pfam" id="PF18738"/>
    </source>
</evidence>
<evidence type="ECO:0000313" key="3">
    <source>
        <dbReference type="Proteomes" id="UP000683360"/>
    </source>
</evidence>
<proteinExistence type="predicted"/>
<keyword evidence="3" id="KW-1185">Reference proteome</keyword>
<protein>
    <recommendedName>
        <fullName evidence="1">DZIP3-like HEPN domain-containing protein</fullName>
    </recommendedName>
</protein>
<dbReference type="Proteomes" id="UP000683360">
    <property type="component" value="Unassembled WGS sequence"/>
</dbReference>
<evidence type="ECO:0000313" key="2">
    <source>
        <dbReference type="EMBL" id="CAG2217932.1"/>
    </source>
</evidence>
<comment type="caution">
    <text evidence="2">The sequence shown here is derived from an EMBL/GenBank/DDBJ whole genome shotgun (WGS) entry which is preliminary data.</text>
</comment>
<sequence>MVLLLRHLADIAVGDCMPLSTDVRPAADLFRIKHYRNKIAHLDNQVFSGKEFDEEWTQISMAIQRLGGYGFVEECDVLKTAEFDATKEYENLQFINTKNRLTLMEDTMSQLMQNISLIEMERCIPTDLDNRLNMVSLVKPFRIIATCRLEISESPEFASLRHVSRLTECNISADFQSSMTEMRQIALCHLDSQSVELLIQKNIHQNEKFYTLCYLSSRLIEQIDLDF</sequence>
<organism evidence="2 3">
    <name type="scientific">Mytilus edulis</name>
    <name type="common">Blue mussel</name>
    <dbReference type="NCBI Taxonomy" id="6550"/>
    <lineage>
        <taxon>Eukaryota</taxon>
        <taxon>Metazoa</taxon>
        <taxon>Spiralia</taxon>
        <taxon>Lophotrochozoa</taxon>
        <taxon>Mollusca</taxon>
        <taxon>Bivalvia</taxon>
        <taxon>Autobranchia</taxon>
        <taxon>Pteriomorphia</taxon>
        <taxon>Mytilida</taxon>
        <taxon>Mytiloidea</taxon>
        <taxon>Mytilidae</taxon>
        <taxon>Mytilinae</taxon>
        <taxon>Mytilus</taxon>
    </lineage>
</organism>
<gene>
    <name evidence="2" type="ORF">MEDL_31622</name>
</gene>
<reference evidence="2" key="1">
    <citation type="submission" date="2021-03" db="EMBL/GenBank/DDBJ databases">
        <authorList>
            <person name="Bekaert M."/>
        </authorList>
    </citation>
    <scope>NUCLEOTIDE SEQUENCE</scope>
</reference>
<dbReference type="Pfam" id="PF18738">
    <property type="entry name" value="HEPN_DZIP3"/>
    <property type="match status" value="1"/>
</dbReference>
<accession>A0A8S3SM00</accession>